<dbReference type="PANTHER" id="PTHR22789:SF0">
    <property type="entry name" value="3-OXO-TETRONATE 4-PHOSPHATE DECARBOXYLASE-RELATED"/>
    <property type="match status" value="1"/>
</dbReference>
<dbReference type="PANTHER" id="PTHR22789">
    <property type="entry name" value="FUCULOSE PHOSPHATE ALDOLASE"/>
    <property type="match status" value="1"/>
</dbReference>
<protein>
    <submittedName>
        <fullName evidence="4">L-fuculose-phosphate aldolase</fullName>
    </submittedName>
</protein>
<accession>A0A1G6EA66</accession>
<dbReference type="GO" id="GO:0019323">
    <property type="term" value="P:pentose catabolic process"/>
    <property type="evidence" value="ECO:0007669"/>
    <property type="project" value="TreeGrafter"/>
</dbReference>
<dbReference type="STRING" id="665467.SAMN02982931_04263"/>
<evidence type="ECO:0000313" key="4">
    <source>
        <dbReference type="EMBL" id="SDB54242.1"/>
    </source>
</evidence>
<feature type="domain" description="Class II aldolase/adducin N-terminal" evidence="3">
    <location>
        <begin position="11"/>
        <end position="187"/>
    </location>
</feature>
<keyword evidence="2" id="KW-0456">Lyase</keyword>
<reference evidence="4 5" key="1">
    <citation type="submission" date="2016-10" db="EMBL/GenBank/DDBJ databases">
        <authorList>
            <person name="de Groot N.N."/>
        </authorList>
    </citation>
    <scope>NUCLEOTIDE SEQUENCE [LARGE SCALE GENOMIC DNA]</scope>
    <source>
        <strain evidence="4 5">ATCC 35022</strain>
    </source>
</reference>
<dbReference type="Gene3D" id="3.40.225.10">
    <property type="entry name" value="Class II aldolase/adducin N-terminal domain"/>
    <property type="match status" value="1"/>
</dbReference>
<evidence type="ECO:0000313" key="5">
    <source>
        <dbReference type="Proteomes" id="UP000199071"/>
    </source>
</evidence>
<keyword evidence="1" id="KW-0479">Metal-binding</keyword>
<dbReference type="InterPro" id="IPR001303">
    <property type="entry name" value="Aldolase_II/adducin_N"/>
</dbReference>
<name>A0A1G6EA66_9HYPH</name>
<keyword evidence="5" id="KW-1185">Reference proteome</keyword>
<dbReference type="GO" id="GO:0005829">
    <property type="term" value="C:cytosol"/>
    <property type="evidence" value="ECO:0007669"/>
    <property type="project" value="TreeGrafter"/>
</dbReference>
<evidence type="ECO:0000256" key="1">
    <source>
        <dbReference type="ARBA" id="ARBA00022723"/>
    </source>
</evidence>
<evidence type="ECO:0000256" key="2">
    <source>
        <dbReference type="ARBA" id="ARBA00023239"/>
    </source>
</evidence>
<gene>
    <name evidence="4" type="ORF">SAMN02982931_04263</name>
</gene>
<organism evidence="4 5">
    <name type="scientific">Bauldia litoralis</name>
    <dbReference type="NCBI Taxonomy" id="665467"/>
    <lineage>
        <taxon>Bacteria</taxon>
        <taxon>Pseudomonadati</taxon>
        <taxon>Pseudomonadota</taxon>
        <taxon>Alphaproteobacteria</taxon>
        <taxon>Hyphomicrobiales</taxon>
        <taxon>Kaistiaceae</taxon>
        <taxon>Bauldia</taxon>
    </lineage>
</organism>
<dbReference type="Proteomes" id="UP000199071">
    <property type="component" value="Unassembled WGS sequence"/>
</dbReference>
<dbReference type="OrthoDB" id="5291399at2"/>
<sequence length="212" mass="22757">MSTYDDAHIRTEIVEICKKMADQGLVAGTEGNVSARADGGTVLMTPSGYNKGDITADMLLRLTPDGNVVEGDLAPTSEKWMHLEFYKQRPKSNGVAHGHPVYCTAFAAAHRDLPHNILPELVAVIGQIATVPYGRPSSAKLAEALAPYVLRHNVFLLENHGATAVGANVRDAFHRLQVAEAYAKTVWAAEALGGVKPMTMAQVADLPLPSFE</sequence>
<dbReference type="GO" id="GO:0046872">
    <property type="term" value="F:metal ion binding"/>
    <property type="evidence" value="ECO:0007669"/>
    <property type="project" value="UniProtKB-KW"/>
</dbReference>
<dbReference type="AlphaFoldDB" id="A0A1G6EA66"/>
<dbReference type="RefSeq" id="WP_090879914.1">
    <property type="nucleotide sequence ID" value="NZ_FMXQ01000011.1"/>
</dbReference>
<dbReference type="SMART" id="SM01007">
    <property type="entry name" value="Aldolase_II"/>
    <property type="match status" value="1"/>
</dbReference>
<dbReference type="EMBL" id="FMXQ01000011">
    <property type="protein sequence ID" value="SDB54242.1"/>
    <property type="molecule type" value="Genomic_DNA"/>
</dbReference>
<dbReference type="SUPFAM" id="SSF53639">
    <property type="entry name" value="AraD/HMP-PK domain-like"/>
    <property type="match status" value="1"/>
</dbReference>
<dbReference type="InterPro" id="IPR036409">
    <property type="entry name" value="Aldolase_II/adducin_N_sf"/>
</dbReference>
<dbReference type="InterPro" id="IPR050197">
    <property type="entry name" value="Aldolase_class_II_sugar_metab"/>
</dbReference>
<dbReference type="Pfam" id="PF00596">
    <property type="entry name" value="Aldolase_II"/>
    <property type="match status" value="1"/>
</dbReference>
<proteinExistence type="predicted"/>
<dbReference type="GO" id="GO:0016832">
    <property type="term" value="F:aldehyde-lyase activity"/>
    <property type="evidence" value="ECO:0007669"/>
    <property type="project" value="TreeGrafter"/>
</dbReference>
<evidence type="ECO:0000259" key="3">
    <source>
        <dbReference type="SMART" id="SM01007"/>
    </source>
</evidence>